<accession>A0ABT3FQ13</accession>
<feature type="transmembrane region" description="Helical" evidence="1">
    <location>
        <begin position="39"/>
        <end position="60"/>
    </location>
</feature>
<reference evidence="2 3" key="1">
    <citation type="submission" date="2022-10" db="EMBL/GenBank/DDBJ databases">
        <title>Luteolibacter flavescens strain MCCC 1K03193, whole genome shotgun sequencing project.</title>
        <authorList>
            <person name="Zhao G."/>
            <person name="Shen L."/>
        </authorList>
    </citation>
    <scope>NUCLEOTIDE SEQUENCE [LARGE SCALE GENOMIC DNA]</scope>
    <source>
        <strain evidence="2 3">MCCC 1K03193</strain>
    </source>
</reference>
<gene>
    <name evidence="2" type="ORF">OKA04_13105</name>
</gene>
<evidence type="ECO:0000313" key="3">
    <source>
        <dbReference type="Proteomes" id="UP001207930"/>
    </source>
</evidence>
<sequence>MEAFPWHPVQKRRQVFLAAFAVLCIAGWWLTPGDMERQLALWALVIPALGTVNAVAEVDADGLRLVRRWRVFGVIPLFRREFPLGDFRAVTLRGIRDPQPGDPVYLVLTRKDGRFMKITCFSGSALRDGSAEAAVERLARAAGLPVADYPASGYTIPICTRG</sequence>
<dbReference type="EMBL" id="JAPDDS010000006">
    <property type="protein sequence ID" value="MCW1885671.1"/>
    <property type="molecule type" value="Genomic_DNA"/>
</dbReference>
<keyword evidence="1" id="KW-0812">Transmembrane</keyword>
<keyword evidence="1" id="KW-0472">Membrane</keyword>
<protein>
    <submittedName>
        <fullName evidence="2">Uncharacterized protein</fullName>
    </submittedName>
</protein>
<feature type="transmembrane region" description="Helical" evidence="1">
    <location>
        <begin position="15"/>
        <end position="33"/>
    </location>
</feature>
<dbReference type="Proteomes" id="UP001207930">
    <property type="component" value="Unassembled WGS sequence"/>
</dbReference>
<comment type="caution">
    <text evidence="2">The sequence shown here is derived from an EMBL/GenBank/DDBJ whole genome shotgun (WGS) entry which is preliminary data.</text>
</comment>
<evidence type="ECO:0000313" key="2">
    <source>
        <dbReference type="EMBL" id="MCW1885671.1"/>
    </source>
</evidence>
<dbReference type="RefSeq" id="WP_264501625.1">
    <property type="nucleotide sequence ID" value="NZ_JAPDDS010000006.1"/>
</dbReference>
<keyword evidence="1" id="KW-1133">Transmembrane helix</keyword>
<organism evidence="2 3">
    <name type="scientific">Luteolibacter flavescens</name>
    <dbReference type="NCBI Taxonomy" id="1859460"/>
    <lineage>
        <taxon>Bacteria</taxon>
        <taxon>Pseudomonadati</taxon>
        <taxon>Verrucomicrobiota</taxon>
        <taxon>Verrucomicrobiia</taxon>
        <taxon>Verrucomicrobiales</taxon>
        <taxon>Verrucomicrobiaceae</taxon>
        <taxon>Luteolibacter</taxon>
    </lineage>
</organism>
<proteinExistence type="predicted"/>
<evidence type="ECO:0000256" key="1">
    <source>
        <dbReference type="SAM" id="Phobius"/>
    </source>
</evidence>
<keyword evidence="3" id="KW-1185">Reference proteome</keyword>
<name>A0ABT3FQ13_9BACT</name>